<feature type="transmembrane region" description="Helical" evidence="1">
    <location>
        <begin position="307"/>
        <end position="330"/>
    </location>
</feature>
<feature type="transmembrane region" description="Helical" evidence="1">
    <location>
        <begin position="12"/>
        <end position="37"/>
    </location>
</feature>
<feature type="transmembrane region" description="Helical" evidence="1">
    <location>
        <begin position="241"/>
        <end position="260"/>
    </location>
</feature>
<reference evidence="2" key="1">
    <citation type="submission" date="2020-01" db="EMBL/GenBank/DDBJ databases">
        <authorList>
            <person name="Meier V. D."/>
            <person name="Meier V D."/>
        </authorList>
    </citation>
    <scope>NUCLEOTIDE SEQUENCE</scope>
    <source>
        <strain evidence="2">HLG_WM_MAG_10</strain>
    </source>
</reference>
<dbReference type="PANTHER" id="PTHR43424:SF1">
    <property type="entry name" value="LOCUS PUTATIVE PROTEIN 1-RELATED"/>
    <property type="match status" value="1"/>
</dbReference>
<feature type="non-terminal residue" evidence="2">
    <location>
        <position position="393"/>
    </location>
</feature>
<feature type="transmembrane region" description="Helical" evidence="1">
    <location>
        <begin position="114"/>
        <end position="130"/>
    </location>
</feature>
<dbReference type="AlphaFoldDB" id="A0A6S6UDI9"/>
<feature type="transmembrane region" description="Helical" evidence="1">
    <location>
        <begin position="368"/>
        <end position="392"/>
    </location>
</feature>
<accession>A0A6S6UDI9</accession>
<feature type="transmembrane region" description="Helical" evidence="1">
    <location>
        <begin position="167"/>
        <end position="189"/>
    </location>
</feature>
<feature type="transmembrane region" description="Helical" evidence="1">
    <location>
        <begin position="49"/>
        <end position="69"/>
    </location>
</feature>
<protein>
    <submittedName>
        <fullName evidence="2">Uncharacterized protein</fullName>
    </submittedName>
</protein>
<keyword evidence="1" id="KW-1133">Transmembrane helix</keyword>
<dbReference type="PANTHER" id="PTHR43424">
    <property type="entry name" value="LOCUS PUTATIVE PROTEIN 1-RELATED"/>
    <property type="match status" value="1"/>
</dbReference>
<dbReference type="EMBL" id="CACVAQ010000356">
    <property type="protein sequence ID" value="CAA6824949.1"/>
    <property type="molecule type" value="Genomic_DNA"/>
</dbReference>
<keyword evidence="1" id="KW-0812">Transmembrane</keyword>
<feature type="transmembrane region" description="Helical" evidence="1">
    <location>
        <begin position="89"/>
        <end position="108"/>
    </location>
</feature>
<name>A0A6S6UDI9_9BACT</name>
<feature type="transmembrane region" description="Helical" evidence="1">
    <location>
        <begin position="281"/>
        <end position="301"/>
    </location>
</feature>
<sequence length="393" mass="45527">MDELSNKQQRRLGWIVAYGLHQILPPLGQFLISYFVIRFNSEAAWGEVVNYLIFVNISILFFNWGQNTYLLRAFSQSAKNIAIVWQESLASRLILLLLVQVLGLYLFYDNCWNATALFLWLLGTFVLRSFDPLHIYTRKLKGALGVESFGFLTILLVLLFHRNTLSLGLVLGLYAFLAMLKAMAYAFFYRKFVFENWQWRFSKAFLIAAFPFFIPAMIGFIQSRIDLYGVAYHLPKDTLGAYQVFFKVLSLFILGNRIIISPFLKNIYRMPDKALQRMNRLMLLIGILGTAPIISLFYYLLPLVYGIHFSVWMYVMGYFTIVPFFGYAIQTHQLIKMNREKQLVWVFFGAAIVNLCCNYCLIPNYGALGAITSTAIVQWLLFLVFGQLIGYYQ</sequence>
<feature type="transmembrane region" description="Helical" evidence="1">
    <location>
        <begin position="201"/>
        <end position="221"/>
    </location>
</feature>
<feature type="transmembrane region" description="Helical" evidence="1">
    <location>
        <begin position="142"/>
        <end position="161"/>
    </location>
</feature>
<evidence type="ECO:0000313" key="2">
    <source>
        <dbReference type="EMBL" id="CAA6824949.1"/>
    </source>
</evidence>
<proteinExistence type="predicted"/>
<evidence type="ECO:0000256" key="1">
    <source>
        <dbReference type="SAM" id="Phobius"/>
    </source>
</evidence>
<keyword evidence="1" id="KW-0472">Membrane</keyword>
<dbReference type="InterPro" id="IPR052556">
    <property type="entry name" value="PolySynth_Transporter"/>
</dbReference>
<gene>
    <name evidence="2" type="ORF">HELGO_WM20086</name>
</gene>
<organism evidence="2">
    <name type="scientific">uncultured Aureispira sp</name>
    <dbReference type="NCBI Taxonomy" id="1331704"/>
    <lineage>
        <taxon>Bacteria</taxon>
        <taxon>Pseudomonadati</taxon>
        <taxon>Bacteroidota</taxon>
        <taxon>Saprospiria</taxon>
        <taxon>Saprospirales</taxon>
        <taxon>Saprospiraceae</taxon>
        <taxon>Aureispira</taxon>
        <taxon>environmental samples</taxon>
    </lineage>
</organism>
<feature type="transmembrane region" description="Helical" evidence="1">
    <location>
        <begin position="342"/>
        <end position="362"/>
    </location>
</feature>